<protein>
    <submittedName>
        <fullName evidence="1">Uncharacterized protein</fullName>
    </submittedName>
</protein>
<dbReference type="EMBL" id="CP039925">
    <property type="protein sequence ID" value="QCL98311.1"/>
    <property type="molecule type" value="Genomic_DNA"/>
</dbReference>
<geneLocation type="plasmid" evidence="2">
    <name>patcfbp7129b</name>
</geneLocation>
<accession>A0A4D7YM98</accession>
<dbReference type="AlphaFoldDB" id="A0A4D7YM98"/>
<proteinExistence type="predicted"/>
<organism evidence="1 2">
    <name type="scientific">Agrobacterium tumefaciens</name>
    <dbReference type="NCBI Taxonomy" id="358"/>
    <lineage>
        <taxon>Bacteria</taxon>
        <taxon>Pseudomonadati</taxon>
        <taxon>Pseudomonadota</taxon>
        <taxon>Alphaproteobacteria</taxon>
        <taxon>Hyphomicrobiales</taxon>
        <taxon>Rhizobiaceae</taxon>
        <taxon>Rhizobium/Agrobacterium group</taxon>
        <taxon>Agrobacterium</taxon>
        <taxon>Agrobacterium tumefaciens complex</taxon>
    </lineage>
</organism>
<keyword evidence="1" id="KW-0614">Plasmid</keyword>
<name>A0A4D7YM98_AGRTU</name>
<dbReference type="Proteomes" id="UP000298649">
    <property type="component" value="Plasmid pAtCFBP7129b"/>
</dbReference>
<gene>
    <name evidence="1" type="ORF">CFBP7129_29620</name>
</gene>
<sequence length="482" mass="54344">MGHTNWSTLIRQIKKHRSESAQFFKPVCVIAAIDLADEGQIEPTEIEGKAICDRFSDYVTPFHPDRGKDGYKPFWHLTNDRLWTFFHDDKPLVSSDFSHGAPASKAKLFAKTDRIAINEDYIDLWKSKTERQILRQYMLAILNESDTDSRVLIPPLFEKANLLKRELWPDEGQLRAFFSNLTGQSDLFDVVSSQTLTATADPEPNASTQKAAEPEALEHVPTAIAYGWVKDKIAVVSKPADWPVFPYATSHHNHGARLEACRELSLDLISKLNRQAWQVRVDYLEQLEFYLKWLPTADKHGNILLADGAARAIRHMFSAEREALPLAFAASLRTFLENHIALRAFYPEIEEYYRSVRSGHVEAPLPLDAVSDVIGVIEEQTPALFDHSVSDAVKDATLAEPQVVEIEGEATKSVISPPIDPLGELDLTKAHDFQTAGWVNNLWKIFIAGPTAHASLEAWNKTYHALVTPVTAILKWLREFIS</sequence>
<evidence type="ECO:0000313" key="1">
    <source>
        <dbReference type="EMBL" id="QCL98311.1"/>
    </source>
</evidence>
<dbReference type="RefSeq" id="WP_137006557.1">
    <property type="nucleotide sequence ID" value="NZ_CP039925.1"/>
</dbReference>
<reference evidence="1 2" key="1">
    <citation type="submission" date="2019-04" db="EMBL/GenBank/DDBJ databases">
        <title>Complete genome sequence of Agrobacterium tumefaciens CFBP7129.</title>
        <authorList>
            <person name="Haryono M."/>
            <person name="Lin Y.-C."/>
            <person name="Lai E.-M."/>
            <person name="Kuo C.-H."/>
        </authorList>
    </citation>
    <scope>NUCLEOTIDE SEQUENCE [LARGE SCALE GENOMIC DNA]</scope>
    <source>
        <strain evidence="1 2">CFBP7129</strain>
        <plasmid evidence="2">patcfbp7129b</plasmid>
    </source>
</reference>
<evidence type="ECO:0000313" key="2">
    <source>
        <dbReference type="Proteomes" id="UP000298649"/>
    </source>
</evidence>